<feature type="region of interest" description="Disordered" evidence="1">
    <location>
        <begin position="116"/>
        <end position="184"/>
    </location>
</feature>
<sequence>MMPSFTCVNQAVDGRYLTTSFYNIGKEVVSPWSFLSHQKPTHTPCTFIWQHCCLDCFCEWLRDSPATQRISSPTSSEPDSSPDNSIEMQINNDHPVAAVQLQWSRQLRGHVQYRVTSEASDSGHIQHRSVEPALRSEDEDAYQPELSEGSEDEDNEDTSNLGEHSAGGTPVADAQASDSEHEHPQKGSWCKQFYSLSFLHDLGSMMLEPHQCFPLHHQGLLYCQFYNTIKEVFMASQHSPFANENLDTLALDPGLVQTWQHIGKAISHSSLALLRAYIHTKQQCHVTISNCCQQSYRTWEEYQVTAAVLQAMD</sequence>
<organism evidence="3">
    <name type="scientific">Coccidioides posadasii (strain RMSCC 757 / Silveira)</name>
    <name type="common">Valley fever fungus</name>
    <dbReference type="NCBI Taxonomy" id="443226"/>
    <lineage>
        <taxon>Eukaryota</taxon>
        <taxon>Fungi</taxon>
        <taxon>Dikarya</taxon>
        <taxon>Ascomycota</taxon>
        <taxon>Pezizomycotina</taxon>
        <taxon>Eurotiomycetes</taxon>
        <taxon>Eurotiomycetidae</taxon>
        <taxon>Onygenales</taxon>
        <taxon>Onygenaceae</taxon>
        <taxon>Coccidioides</taxon>
    </lineage>
</organism>
<dbReference type="EMBL" id="GL636538">
    <property type="protein sequence ID" value="EFW13182.1"/>
    <property type="molecule type" value="Genomic_DNA"/>
</dbReference>
<keyword evidence="3" id="KW-1185">Reference proteome</keyword>
<reference evidence="3" key="2">
    <citation type="submission" date="2010-03" db="EMBL/GenBank/DDBJ databases">
        <title>The genome sequence of Coccidioides posadasii strain Silveira.</title>
        <authorList>
            <consortium name="The Broad Institute Genome Sequencing Center for Infectious Disease"/>
            <person name="Neafsey D."/>
            <person name="Orbach M."/>
            <person name="Henn M.R."/>
            <person name="Cole G.T."/>
            <person name="Galgiani J."/>
            <person name="Gardner M.J."/>
            <person name="Kirkland T.N."/>
            <person name="Taylor J.W."/>
            <person name="Young S.K."/>
            <person name="Zeng Q."/>
            <person name="Koehrsen M."/>
            <person name="Alvarado L."/>
            <person name="Berlin A."/>
            <person name="Borenstein D."/>
            <person name="Chapman S.B."/>
            <person name="Chen Z."/>
            <person name="Engels R."/>
            <person name="Freedman E."/>
            <person name="Gellesch M."/>
            <person name="Goldberg J."/>
            <person name="Griggs A."/>
            <person name="Gujja S."/>
            <person name="Heilman E."/>
            <person name="Heiman D."/>
            <person name="Howarth C."/>
            <person name="Jen D."/>
            <person name="Larson L."/>
            <person name="Mehta T."/>
            <person name="Neiman D."/>
            <person name="Park D."/>
            <person name="Pearson M."/>
            <person name="Richards J."/>
            <person name="Roberts A."/>
            <person name="Saif S."/>
            <person name="Shea T."/>
            <person name="Shenoy N."/>
            <person name="Sisk P."/>
            <person name="Stolte C."/>
            <person name="Sykes S."/>
            <person name="Walk T."/>
            <person name="White J."/>
            <person name="Yandava C."/>
            <person name="Haas B."/>
            <person name="Nusbaum C."/>
            <person name="Birren B."/>
        </authorList>
    </citation>
    <scope>NUCLEOTIDE SEQUENCE [LARGE SCALE GENOMIC DNA]</scope>
    <source>
        <strain evidence="3">RMSCC 757 / Silveira</strain>
    </source>
</reference>
<dbReference type="AlphaFoldDB" id="E9DK73"/>
<dbReference type="STRING" id="443226.E9DK73"/>
<reference evidence="3" key="1">
    <citation type="journal article" date="2010" name="Genome Res.">
        <title>Population genomic sequencing of Coccidioides fungi reveals recent hybridization and transposon control.</title>
        <authorList>
            <person name="Neafsey D.E."/>
            <person name="Barker B.M."/>
            <person name="Sharpton T.J."/>
            <person name="Stajich J.E."/>
            <person name="Park D.J."/>
            <person name="Whiston E."/>
            <person name="Hung C.-Y."/>
            <person name="McMahan C."/>
            <person name="White J."/>
            <person name="Sykes S."/>
            <person name="Heiman D."/>
            <person name="Young S."/>
            <person name="Zeng Q."/>
            <person name="Abouelleil A."/>
            <person name="Aftuck L."/>
            <person name="Bessette D."/>
            <person name="Brown A."/>
            <person name="FitzGerald M."/>
            <person name="Lui A."/>
            <person name="Macdonald J.P."/>
            <person name="Priest M."/>
            <person name="Orbach M.J."/>
            <person name="Galgiani J.N."/>
            <person name="Kirkland T.N."/>
            <person name="Cole G.T."/>
            <person name="Birren B.W."/>
            <person name="Henn M.R."/>
            <person name="Taylor J.W."/>
            <person name="Rounsley S.D."/>
        </authorList>
    </citation>
    <scope>NUCLEOTIDE SEQUENCE [LARGE SCALE GENOMIC DNA]</scope>
    <source>
        <strain evidence="3">RMSCC 757 / Silveira</strain>
    </source>
</reference>
<dbReference type="VEuPathDB" id="FungiDB:CPSG_10222"/>
<proteinExistence type="predicted"/>
<evidence type="ECO:0000256" key="1">
    <source>
        <dbReference type="SAM" id="MobiDB-lite"/>
    </source>
</evidence>
<feature type="region of interest" description="Disordered" evidence="1">
    <location>
        <begin position="68"/>
        <end position="88"/>
    </location>
</feature>
<feature type="compositionally biased region" description="Acidic residues" evidence="1">
    <location>
        <begin position="137"/>
        <end position="157"/>
    </location>
</feature>
<dbReference type="Proteomes" id="UP000002497">
    <property type="component" value="Unassembled WGS sequence"/>
</dbReference>
<name>E9DK73_COCPS</name>
<accession>E9DK73</accession>
<protein>
    <submittedName>
        <fullName evidence="2">Uncharacterized protein</fullName>
    </submittedName>
</protein>
<evidence type="ECO:0000313" key="2">
    <source>
        <dbReference type="EMBL" id="EFW13182.1"/>
    </source>
</evidence>
<evidence type="ECO:0000313" key="3">
    <source>
        <dbReference type="Proteomes" id="UP000002497"/>
    </source>
</evidence>
<gene>
    <name evidence="2" type="ORF">CPSG_10222</name>
</gene>
<feature type="compositionally biased region" description="Low complexity" evidence="1">
    <location>
        <begin position="71"/>
        <end position="85"/>
    </location>
</feature>
<dbReference type="OMA" id="KPACESE"/>
<dbReference type="OrthoDB" id="4354629at2759"/>
<dbReference type="HOGENOM" id="CLU_888544_0_0_1"/>